<dbReference type="Proteomes" id="UP001218218">
    <property type="component" value="Unassembled WGS sequence"/>
</dbReference>
<evidence type="ECO:0000256" key="5">
    <source>
        <dbReference type="ARBA" id="ARBA00023295"/>
    </source>
</evidence>
<organism evidence="8 9">
    <name type="scientific">Mycena albidolilacea</name>
    <dbReference type="NCBI Taxonomy" id="1033008"/>
    <lineage>
        <taxon>Eukaryota</taxon>
        <taxon>Fungi</taxon>
        <taxon>Dikarya</taxon>
        <taxon>Basidiomycota</taxon>
        <taxon>Agaricomycotina</taxon>
        <taxon>Agaricomycetes</taxon>
        <taxon>Agaricomycetidae</taxon>
        <taxon>Agaricales</taxon>
        <taxon>Marasmiineae</taxon>
        <taxon>Mycenaceae</taxon>
        <taxon>Mycena</taxon>
    </lineage>
</organism>
<reference evidence="8" key="1">
    <citation type="submission" date="2023-03" db="EMBL/GenBank/DDBJ databases">
        <title>Massive genome expansion in bonnet fungi (Mycena s.s.) driven by repeated elements and novel gene families across ecological guilds.</title>
        <authorList>
            <consortium name="Lawrence Berkeley National Laboratory"/>
            <person name="Harder C.B."/>
            <person name="Miyauchi S."/>
            <person name="Viragh M."/>
            <person name="Kuo A."/>
            <person name="Thoen E."/>
            <person name="Andreopoulos B."/>
            <person name="Lu D."/>
            <person name="Skrede I."/>
            <person name="Drula E."/>
            <person name="Henrissat B."/>
            <person name="Morin E."/>
            <person name="Kohler A."/>
            <person name="Barry K."/>
            <person name="LaButti K."/>
            <person name="Morin E."/>
            <person name="Salamov A."/>
            <person name="Lipzen A."/>
            <person name="Mereny Z."/>
            <person name="Hegedus B."/>
            <person name="Baldrian P."/>
            <person name="Stursova M."/>
            <person name="Weitz H."/>
            <person name="Taylor A."/>
            <person name="Grigoriev I.V."/>
            <person name="Nagy L.G."/>
            <person name="Martin F."/>
            <person name="Kauserud H."/>
        </authorList>
    </citation>
    <scope>NUCLEOTIDE SEQUENCE</scope>
    <source>
        <strain evidence="8">CBHHK002</strain>
    </source>
</reference>
<dbReference type="EMBL" id="JARIHO010000035">
    <property type="protein sequence ID" value="KAJ7331538.1"/>
    <property type="molecule type" value="Genomic_DNA"/>
</dbReference>
<protein>
    <recommendedName>
        <fullName evidence="10">Glucanase</fullName>
    </recommendedName>
</protein>
<evidence type="ECO:0000256" key="6">
    <source>
        <dbReference type="ARBA" id="ARBA00023326"/>
    </source>
</evidence>
<feature type="non-terminal residue" evidence="8">
    <location>
        <position position="1"/>
    </location>
</feature>
<evidence type="ECO:0000256" key="2">
    <source>
        <dbReference type="ARBA" id="ARBA00022801"/>
    </source>
</evidence>
<dbReference type="GO" id="GO:0030245">
    <property type="term" value="P:cellulose catabolic process"/>
    <property type="evidence" value="ECO:0007669"/>
    <property type="project" value="UniProtKB-KW"/>
</dbReference>
<evidence type="ECO:0000313" key="8">
    <source>
        <dbReference type="EMBL" id="KAJ7331538.1"/>
    </source>
</evidence>
<evidence type="ECO:0000256" key="7">
    <source>
        <dbReference type="SAM" id="MobiDB-lite"/>
    </source>
</evidence>
<dbReference type="GO" id="GO:0004553">
    <property type="term" value="F:hydrolase activity, hydrolyzing O-glycosyl compounds"/>
    <property type="evidence" value="ECO:0007669"/>
    <property type="project" value="InterPro"/>
</dbReference>
<evidence type="ECO:0000313" key="9">
    <source>
        <dbReference type="Proteomes" id="UP001218218"/>
    </source>
</evidence>
<feature type="region of interest" description="Disordered" evidence="7">
    <location>
        <begin position="1"/>
        <end position="23"/>
    </location>
</feature>
<dbReference type="AlphaFoldDB" id="A0AAD7EJV8"/>
<feature type="compositionally biased region" description="Polar residues" evidence="7">
    <location>
        <begin position="1"/>
        <end position="13"/>
    </location>
</feature>
<keyword evidence="3" id="KW-0136">Cellulose degradation</keyword>
<dbReference type="SUPFAM" id="SSF49899">
    <property type="entry name" value="Concanavalin A-like lectins/glucanases"/>
    <property type="match status" value="1"/>
</dbReference>
<gene>
    <name evidence="8" type="ORF">DFH08DRAFT_674019</name>
</gene>
<dbReference type="InterPro" id="IPR013320">
    <property type="entry name" value="ConA-like_dom_sf"/>
</dbReference>
<evidence type="ECO:0000256" key="1">
    <source>
        <dbReference type="ARBA" id="ARBA00006044"/>
    </source>
</evidence>
<dbReference type="InterPro" id="IPR037019">
    <property type="entry name" value="Glyco_hydro_7_sf"/>
</dbReference>
<keyword evidence="5" id="KW-0326">Glycosidase</keyword>
<feature type="non-terminal residue" evidence="8">
    <location>
        <position position="51"/>
    </location>
</feature>
<keyword evidence="2" id="KW-0378">Hydrolase</keyword>
<evidence type="ECO:0000256" key="3">
    <source>
        <dbReference type="ARBA" id="ARBA00023001"/>
    </source>
</evidence>
<name>A0AAD7EJV8_9AGAR</name>
<comment type="caution">
    <text evidence="8">The sequence shown here is derived from an EMBL/GenBank/DDBJ whole genome shotgun (WGS) entry which is preliminary data.</text>
</comment>
<keyword evidence="6" id="KW-0624">Polysaccharide degradation</keyword>
<dbReference type="InterPro" id="IPR001722">
    <property type="entry name" value="Glyco_hydro_7"/>
</dbReference>
<keyword evidence="4" id="KW-0119">Carbohydrate metabolism</keyword>
<proteinExistence type="inferred from homology"/>
<evidence type="ECO:0008006" key="10">
    <source>
        <dbReference type="Google" id="ProtNLM"/>
    </source>
</evidence>
<dbReference type="Gene3D" id="2.70.100.10">
    <property type="entry name" value="Glycoside hydrolase, family 7, domain"/>
    <property type="match status" value="1"/>
</dbReference>
<evidence type="ECO:0000256" key="4">
    <source>
        <dbReference type="ARBA" id="ARBA00023277"/>
    </source>
</evidence>
<comment type="similarity">
    <text evidence="1">Belongs to the glycosyl hydrolase 7 (cellulase C) family.</text>
</comment>
<dbReference type="Pfam" id="PF00840">
    <property type="entry name" value="Glyco_hydro_7"/>
    <property type="match status" value="1"/>
</dbReference>
<accession>A0AAD7EJV8</accession>
<sequence>NHDSGVAQSNGSNRAGAKYGTGYCDTQCPKDIKLIKRVANSQGWVCRPNNS</sequence>
<keyword evidence="9" id="KW-1185">Reference proteome</keyword>